<dbReference type="OrthoDB" id="1006965at2"/>
<reference evidence="10 11" key="1">
    <citation type="submission" date="2019-03" db="EMBL/GenBank/DDBJ databases">
        <title>Genomic Encyclopedia of Archaeal and Bacterial Type Strains, Phase II (KMG-II): from individual species to whole genera.</title>
        <authorList>
            <person name="Goeker M."/>
        </authorList>
    </citation>
    <scope>NUCLEOTIDE SEQUENCE [LARGE SCALE GENOMIC DNA]</scope>
    <source>
        <strain evidence="10 11">DSM 19034</strain>
    </source>
</reference>
<gene>
    <name evidence="10" type="ORF">CLV32_0650</name>
</gene>
<dbReference type="CDD" id="cd06563">
    <property type="entry name" value="GH20_chitobiase-like"/>
    <property type="match status" value="1"/>
</dbReference>
<evidence type="ECO:0000259" key="9">
    <source>
        <dbReference type="Pfam" id="PF02838"/>
    </source>
</evidence>
<proteinExistence type="inferred from homology"/>
<dbReference type="Pfam" id="PF00728">
    <property type="entry name" value="Glyco_hydro_20"/>
    <property type="match status" value="1"/>
</dbReference>
<dbReference type="AlphaFoldDB" id="A0A4R6IQ97"/>
<feature type="domain" description="Glycoside hydrolase family 20 catalytic" evidence="8">
    <location>
        <begin position="152"/>
        <end position="510"/>
    </location>
</feature>
<protein>
    <recommendedName>
        <fullName evidence="3">beta-N-acetylhexosaminidase</fullName>
        <ecNumber evidence="3">3.2.1.52</ecNumber>
    </recommendedName>
</protein>
<evidence type="ECO:0000313" key="11">
    <source>
        <dbReference type="Proteomes" id="UP000295499"/>
    </source>
</evidence>
<dbReference type="InterPro" id="IPR015882">
    <property type="entry name" value="HEX_bac_N"/>
</dbReference>
<dbReference type="Pfam" id="PF02838">
    <property type="entry name" value="Glyco_hydro_20b"/>
    <property type="match status" value="1"/>
</dbReference>
<dbReference type="GO" id="GO:0030203">
    <property type="term" value="P:glycosaminoglycan metabolic process"/>
    <property type="evidence" value="ECO:0007669"/>
    <property type="project" value="TreeGrafter"/>
</dbReference>
<accession>A0A4R6IQ97</accession>
<evidence type="ECO:0000256" key="4">
    <source>
        <dbReference type="ARBA" id="ARBA00022801"/>
    </source>
</evidence>
<dbReference type="RefSeq" id="WP_133552278.1">
    <property type="nucleotide sequence ID" value="NZ_SNWM01000001.1"/>
</dbReference>
<dbReference type="Gene3D" id="3.30.379.10">
    <property type="entry name" value="Chitobiase/beta-hexosaminidase domain 2-like"/>
    <property type="match status" value="1"/>
</dbReference>
<comment type="caution">
    <text evidence="10">The sequence shown here is derived from an EMBL/GenBank/DDBJ whole genome shotgun (WGS) entry which is preliminary data.</text>
</comment>
<dbReference type="InterPro" id="IPR025705">
    <property type="entry name" value="Beta_hexosaminidase_sua/sub"/>
</dbReference>
<keyword evidence="4" id="KW-0378">Hydrolase</keyword>
<evidence type="ECO:0000256" key="7">
    <source>
        <dbReference type="SAM" id="SignalP"/>
    </source>
</evidence>
<dbReference type="EMBL" id="SNWM01000001">
    <property type="protein sequence ID" value="TDO24361.1"/>
    <property type="molecule type" value="Genomic_DNA"/>
</dbReference>
<dbReference type="GO" id="GO:0005975">
    <property type="term" value="P:carbohydrate metabolic process"/>
    <property type="evidence" value="ECO:0007669"/>
    <property type="project" value="InterPro"/>
</dbReference>
<feature type="active site" description="Proton donor" evidence="6">
    <location>
        <position position="342"/>
    </location>
</feature>
<keyword evidence="7" id="KW-0732">Signal</keyword>
<evidence type="ECO:0000313" key="10">
    <source>
        <dbReference type="EMBL" id="TDO24361.1"/>
    </source>
</evidence>
<keyword evidence="11" id="KW-1185">Reference proteome</keyword>
<dbReference type="PANTHER" id="PTHR22600:SF57">
    <property type="entry name" value="BETA-N-ACETYLHEXOSAMINIDASE"/>
    <property type="match status" value="1"/>
</dbReference>
<evidence type="ECO:0000259" key="8">
    <source>
        <dbReference type="Pfam" id="PF00728"/>
    </source>
</evidence>
<dbReference type="InterPro" id="IPR029018">
    <property type="entry name" value="Hex-like_dom2"/>
</dbReference>
<feature type="chain" id="PRO_5020206363" description="beta-N-acetylhexosaminidase" evidence="7">
    <location>
        <begin position="20"/>
        <end position="547"/>
    </location>
</feature>
<dbReference type="SUPFAM" id="SSF55545">
    <property type="entry name" value="beta-N-acetylhexosaminidase-like domain"/>
    <property type="match status" value="1"/>
</dbReference>
<evidence type="ECO:0000256" key="3">
    <source>
        <dbReference type="ARBA" id="ARBA00012663"/>
    </source>
</evidence>
<dbReference type="InterPro" id="IPR017853">
    <property type="entry name" value="GH"/>
</dbReference>
<keyword evidence="5" id="KW-0326">Glycosidase</keyword>
<comment type="catalytic activity">
    <reaction evidence="1">
        <text>Hydrolysis of terminal non-reducing N-acetyl-D-hexosamine residues in N-acetyl-beta-D-hexosaminides.</text>
        <dbReference type="EC" id="3.2.1.52"/>
    </reaction>
</comment>
<dbReference type="EC" id="3.2.1.52" evidence="3"/>
<feature type="signal peptide" evidence="7">
    <location>
        <begin position="1"/>
        <end position="19"/>
    </location>
</feature>
<dbReference type="Gene3D" id="3.20.20.80">
    <property type="entry name" value="Glycosidases"/>
    <property type="match status" value="1"/>
</dbReference>
<sequence length="547" mass="62425">MYKLYCFLLFVALSTFVAAQTSIIPKPKEMSFSNPGGNFTLNSGTAVIIRSTQYQSSVDYLNNYIQKNFGFKLKQERQAPKGKGVVEIRIKNTKSDIAGAYILDINKNGIQISGDSPASIFYAVQSLIQLFPTIKDASIILPYLHIADEPRFAYRGMHLDVSRHFFSVAFVKNYIDYLALHKLNYFHWHLTDDQGWRIEIKKYPKLTQIGGFRNGTITGHFPGNGNDGKAYGGFYTQEEIRDVVAYAAKRYITVIPEIEMPGHASAALAAYPEYSCFPDENTELPKGTIWSGSQTGKQVQQTWGVFNDVFNPSEETFGFLQDVIDEVIQLFPAKYIHIGGDESPKDNWKRSEFCQQLIKEHHLKDEHGLQSYFVQRMEKYINSKGRKIIGWDEILEGGLAPNATVMSWRGEQGGVEAAKLKHNVIMTPGEYVYFDHSQNKPEDSLTIGGYTNIQKVYAYEPVPKGLNVEEGRFILGAQANLWTEYIANEDKVQYQIFPRMAALSEVLWSQKSNRDWADFEFRLKRQFARYEFWGLNYSKLPFSVISP</sequence>
<evidence type="ECO:0000256" key="2">
    <source>
        <dbReference type="ARBA" id="ARBA00006285"/>
    </source>
</evidence>
<feature type="domain" description="Beta-hexosaminidase bacterial type N-terminal" evidence="9">
    <location>
        <begin position="21"/>
        <end position="148"/>
    </location>
</feature>
<organism evidence="10 11">
    <name type="scientific">Pedobacter duraquae</name>
    <dbReference type="NCBI Taxonomy" id="425511"/>
    <lineage>
        <taxon>Bacteria</taxon>
        <taxon>Pseudomonadati</taxon>
        <taxon>Bacteroidota</taxon>
        <taxon>Sphingobacteriia</taxon>
        <taxon>Sphingobacteriales</taxon>
        <taxon>Sphingobacteriaceae</taxon>
        <taxon>Pedobacter</taxon>
    </lineage>
</organism>
<comment type="similarity">
    <text evidence="2">Belongs to the glycosyl hydrolase 20 family.</text>
</comment>
<dbReference type="GO" id="GO:0016020">
    <property type="term" value="C:membrane"/>
    <property type="evidence" value="ECO:0007669"/>
    <property type="project" value="TreeGrafter"/>
</dbReference>
<evidence type="ECO:0000256" key="1">
    <source>
        <dbReference type="ARBA" id="ARBA00001231"/>
    </source>
</evidence>
<dbReference type="PIRSF" id="PIRSF001093">
    <property type="entry name" value="B-hxosamndse_ab_euk"/>
    <property type="match status" value="1"/>
</dbReference>
<dbReference type="GO" id="GO:0004563">
    <property type="term" value="F:beta-N-acetylhexosaminidase activity"/>
    <property type="evidence" value="ECO:0007669"/>
    <property type="project" value="UniProtKB-EC"/>
</dbReference>
<dbReference type="PRINTS" id="PR00738">
    <property type="entry name" value="GLHYDRLASE20"/>
</dbReference>
<dbReference type="PANTHER" id="PTHR22600">
    <property type="entry name" value="BETA-HEXOSAMINIDASE"/>
    <property type="match status" value="1"/>
</dbReference>
<dbReference type="InterPro" id="IPR015883">
    <property type="entry name" value="Glyco_hydro_20_cat"/>
</dbReference>
<evidence type="ECO:0000256" key="6">
    <source>
        <dbReference type="PIRSR" id="PIRSR625705-1"/>
    </source>
</evidence>
<evidence type="ECO:0000256" key="5">
    <source>
        <dbReference type="ARBA" id="ARBA00023295"/>
    </source>
</evidence>
<dbReference type="SUPFAM" id="SSF51445">
    <property type="entry name" value="(Trans)glycosidases"/>
    <property type="match status" value="1"/>
</dbReference>
<name>A0A4R6IQ97_9SPHI</name>
<dbReference type="Proteomes" id="UP000295499">
    <property type="component" value="Unassembled WGS sequence"/>
</dbReference>